<comment type="caution">
    <text evidence="2">The sequence shown here is derived from an EMBL/GenBank/DDBJ whole genome shotgun (WGS) entry which is preliminary data.</text>
</comment>
<accession>A0AA39DWP2</accession>
<evidence type="ECO:0000313" key="3">
    <source>
        <dbReference type="Proteomes" id="UP001168098"/>
    </source>
</evidence>
<sequence length="80" mass="9095">MINCDVVFNEEEFPGLKSNGAFRQDGSIYQDYNVGVKEELTHLKSWKAIGLGPSTQFQEDDPSQQHREQGCGDYQLAKDR</sequence>
<feature type="compositionally biased region" description="Basic and acidic residues" evidence="1">
    <location>
        <begin position="63"/>
        <end position="80"/>
    </location>
</feature>
<reference evidence="2 3" key="1">
    <citation type="journal article" date="2023" name="BMC Biotechnol.">
        <title>Vitis rotundifolia cv Carlos genome sequencing.</title>
        <authorList>
            <person name="Huff M."/>
            <person name="Hulse-Kemp A."/>
            <person name="Scheffler B."/>
            <person name="Youngblood R."/>
            <person name="Simpson S."/>
            <person name="Babiker E."/>
            <person name="Staton M."/>
        </authorList>
    </citation>
    <scope>NUCLEOTIDE SEQUENCE [LARGE SCALE GENOMIC DNA]</scope>
    <source>
        <tissue evidence="2">Leaf</tissue>
    </source>
</reference>
<dbReference type="EMBL" id="JARBHA010000006">
    <property type="protein sequence ID" value="KAJ9698260.1"/>
    <property type="molecule type" value="Genomic_DNA"/>
</dbReference>
<proteinExistence type="predicted"/>
<protein>
    <submittedName>
        <fullName evidence="2">Uncharacterized protein</fullName>
    </submittedName>
</protein>
<dbReference type="Proteomes" id="UP001168098">
    <property type="component" value="Unassembled WGS sequence"/>
</dbReference>
<evidence type="ECO:0000256" key="1">
    <source>
        <dbReference type="SAM" id="MobiDB-lite"/>
    </source>
</evidence>
<dbReference type="AlphaFoldDB" id="A0AA39DWP2"/>
<organism evidence="2 3">
    <name type="scientific">Vitis rotundifolia</name>
    <name type="common">Muscadine grape</name>
    <dbReference type="NCBI Taxonomy" id="103349"/>
    <lineage>
        <taxon>Eukaryota</taxon>
        <taxon>Viridiplantae</taxon>
        <taxon>Streptophyta</taxon>
        <taxon>Embryophyta</taxon>
        <taxon>Tracheophyta</taxon>
        <taxon>Spermatophyta</taxon>
        <taxon>Magnoliopsida</taxon>
        <taxon>eudicotyledons</taxon>
        <taxon>Gunneridae</taxon>
        <taxon>Pentapetalae</taxon>
        <taxon>rosids</taxon>
        <taxon>Vitales</taxon>
        <taxon>Vitaceae</taxon>
        <taxon>Viteae</taxon>
        <taxon>Vitis</taxon>
    </lineage>
</organism>
<gene>
    <name evidence="2" type="ORF">PVL29_007373</name>
</gene>
<feature type="region of interest" description="Disordered" evidence="1">
    <location>
        <begin position="54"/>
        <end position="80"/>
    </location>
</feature>
<keyword evidence="3" id="KW-1185">Reference proteome</keyword>
<evidence type="ECO:0000313" key="2">
    <source>
        <dbReference type="EMBL" id="KAJ9698260.1"/>
    </source>
</evidence>
<name>A0AA39DWP2_VITRO</name>